<evidence type="ECO:0000259" key="6">
    <source>
        <dbReference type="Pfam" id="PF01494"/>
    </source>
</evidence>
<comment type="cofactor">
    <cofactor evidence="1">
        <name>FAD</name>
        <dbReference type="ChEBI" id="CHEBI:57692"/>
    </cofactor>
</comment>
<evidence type="ECO:0000256" key="4">
    <source>
        <dbReference type="ARBA" id="ARBA00023002"/>
    </source>
</evidence>
<keyword evidence="4" id="KW-0560">Oxidoreductase</keyword>
<protein>
    <submittedName>
        <fullName evidence="7">FAD/NAD(P)-binding domain-containing protein</fullName>
    </submittedName>
</protein>
<keyword evidence="5" id="KW-0503">Monooxygenase</keyword>
<organism evidence="7 8">
    <name type="scientific">Canariomyces notabilis</name>
    <dbReference type="NCBI Taxonomy" id="2074819"/>
    <lineage>
        <taxon>Eukaryota</taxon>
        <taxon>Fungi</taxon>
        <taxon>Dikarya</taxon>
        <taxon>Ascomycota</taxon>
        <taxon>Pezizomycotina</taxon>
        <taxon>Sordariomycetes</taxon>
        <taxon>Sordariomycetidae</taxon>
        <taxon>Sordariales</taxon>
        <taxon>Chaetomiaceae</taxon>
        <taxon>Canariomyces</taxon>
    </lineage>
</organism>
<dbReference type="PANTHER" id="PTHR47178:SF5">
    <property type="entry name" value="FAD-BINDING DOMAIN-CONTAINING PROTEIN"/>
    <property type="match status" value="1"/>
</dbReference>
<evidence type="ECO:0000256" key="2">
    <source>
        <dbReference type="ARBA" id="ARBA00022630"/>
    </source>
</evidence>
<evidence type="ECO:0000256" key="1">
    <source>
        <dbReference type="ARBA" id="ARBA00001974"/>
    </source>
</evidence>
<dbReference type="Gene3D" id="3.50.50.60">
    <property type="entry name" value="FAD/NAD(P)-binding domain"/>
    <property type="match status" value="1"/>
</dbReference>
<dbReference type="PRINTS" id="PR00420">
    <property type="entry name" value="RNGMNOXGNASE"/>
</dbReference>
<keyword evidence="2" id="KW-0285">Flavoprotein</keyword>
<dbReference type="RefSeq" id="XP_064673558.1">
    <property type="nucleotide sequence ID" value="XM_064810954.1"/>
</dbReference>
<evidence type="ECO:0000313" key="8">
    <source>
        <dbReference type="Proteomes" id="UP001302812"/>
    </source>
</evidence>
<dbReference type="EMBL" id="MU853333">
    <property type="protein sequence ID" value="KAK4115988.1"/>
    <property type="molecule type" value="Genomic_DNA"/>
</dbReference>
<gene>
    <name evidence="7" type="ORF">N656DRAFT_701596</name>
</gene>
<accession>A0AAN6YWD8</accession>
<dbReference type="AlphaFoldDB" id="A0AAN6YWD8"/>
<dbReference type="InterPro" id="IPR036188">
    <property type="entry name" value="FAD/NAD-bd_sf"/>
</dbReference>
<feature type="domain" description="FAD-binding" evidence="6">
    <location>
        <begin position="19"/>
        <end position="184"/>
    </location>
</feature>
<dbReference type="SUPFAM" id="SSF51905">
    <property type="entry name" value="FAD/NAD(P)-binding domain"/>
    <property type="match status" value="1"/>
</dbReference>
<keyword evidence="8" id="KW-1185">Reference proteome</keyword>
<dbReference type="GO" id="GO:0071949">
    <property type="term" value="F:FAD binding"/>
    <property type="evidence" value="ECO:0007669"/>
    <property type="project" value="InterPro"/>
</dbReference>
<evidence type="ECO:0000256" key="3">
    <source>
        <dbReference type="ARBA" id="ARBA00022827"/>
    </source>
</evidence>
<proteinExistence type="predicted"/>
<comment type="caution">
    <text evidence="7">The sequence shown here is derived from an EMBL/GenBank/DDBJ whole genome shotgun (WGS) entry which is preliminary data.</text>
</comment>
<reference evidence="7" key="1">
    <citation type="journal article" date="2023" name="Mol. Phylogenet. Evol.">
        <title>Genome-scale phylogeny and comparative genomics of the fungal order Sordariales.</title>
        <authorList>
            <person name="Hensen N."/>
            <person name="Bonometti L."/>
            <person name="Westerberg I."/>
            <person name="Brannstrom I.O."/>
            <person name="Guillou S."/>
            <person name="Cros-Aarteil S."/>
            <person name="Calhoun S."/>
            <person name="Haridas S."/>
            <person name="Kuo A."/>
            <person name="Mondo S."/>
            <person name="Pangilinan J."/>
            <person name="Riley R."/>
            <person name="LaButti K."/>
            <person name="Andreopoulos B."/>
            <person name="Lipzen A."/>
            <person name="Chen C."/>
            <person name="Yan M."/>
            <person name="Daum C."/>
            <person name="Ng V."/>
            <person name="Clum A."/>
            <person name="Steindorff A."/>
            <person name="Ohm R.A."/>
            <person name="Martin F."/>
            <person name="Silar P."/>
            <person name="Natvig D.O."/>
            <person name="Lalanne C."/>
            <person name="Gautier V."/>
            <person name="Ament-Velasquez S.L."/>
            <person name="Kruys A."/>
            <person name="Hutchinson M.I."/>
            <person name="Powell A.J."/>
            <person name="Barry K."/>
            <person name="Miller A.N."/>
            <person name="Grigoriev I.V."/>
            <person name="Debuchy R."/>
            <person name="Gladieux P."/>
            <person name="Hiltunen Thoren M."/>
            <person name="Johannesson H."/>
        </authorList>
    </citation>
    <scope>NUCLEOTIDE SEQUENCE</scope>
    <source>
        <strain evidence="7">CBS 508.74</strain>
    </source>
</reference>
<dbReference type="Pfam" id="PF01494">
    <property type="entry name" value="FAD_binding_3"/>
    <property type="match status" value="2"/>
</dbReference>
<sequence>MAATTTTTTITPQPAATGHVLIVGAGLGGLCLAQGLKKHGISCSIFERDDTPHARAQGYRVKVFPDTVPDLQYLTTPELFAEFEAQTAETVMVETAINAVDGRLLARRALRGPKPYTVDRGFLRRVLLRGLEDCIHWGKAASHYEFDESNKSAPVTVHFEDGTSASGTLLVGADGGRSRIRKQLVPHHKIIDPEAVCLYGRTYLTSELKERILPELQRGLCVVRDVAPVIQQIIFNSELPVTMFVEKMHFPHRGEQGHEDLPEDYMYWSMLAPSKLVGFTEQMVASAVANQSPKELEMMLTQEWSDSVRCLIELQDETFGVALRVTSSTPDLSEWESSPYVTLVGDSIHVMSPSGGVGAATAIKDAVALTKALTGPDGMSLASIKAYEATMRQVAKSNIERSFRGGRMIYGQPPLEQCRVLDLKDL</sequence>
<evidence type="ECO:0000256" key="5">
    <source>
        <dbReference type="ARBA" id="ARBA00023033"/>
    </source>
</evidence>
<dbReference type="Proteomes" id="UP001302812">
    <property type="component" value="Unassembled WGS sequence"/>
</dbReference>
<reference evidence="7" key="2">
    <citation type="submission" date="2023-05" db="EMBL/GenBank/DDBJ databases">
        <authorList>
            <consortium name="Lawrence Berkeley National Laboratory"/>
            <person name="Steindorff A."/>
            <person name="Hensen N."/>
            <person name="Bonometti L."/>
            <person name="Westerberg I."/>
            <person name="Brannstrom I.O."/>
            <person name="Guillou S."/>
            <person name="Cros-Aarteil S."/>
            <person name="Calhoun S."/>
            <person name="Haridas S."/>
            <person name="Kuo A."/>
            <person name="Mondo S."/>
            <person name="Pangilinan J."/>
            <person name="Riley R."/>
            <person name="Labutti K."/>
            <person name="Andreopoulos B."/>
            <person name="Lipzen A."/>
            <person name="Chen C."/>
            <person name="Yanf M."/>
            <person name="Daum C."/>
            <person name="Ng V."/>
            <person name="Clum A."/>
            <person name="Ohm R."/>
            <person name="Martin F."/>
            <person name="Silar P."/>
            <person name="Natvig D."/>
            <person name="Lalanne C."/>
            <person name="Gautier V."/>
            <person name="Ament-Velasquez S.L."/>
            <person name="Kruys A."/>
            <person name="Hutchinson M.I."/>
            <person name="Powell A.J."/>
            <person name="Barry K."/>
            <person name="Miller A.N."/>
            <person name="Grigoriev I.V."/>
            <person name="Debuchy R."/>
            <person name="Gladieux P."/>
            <person name="Thoren M.H."/>
            <person name="Johannesson H."/>
        </authorList>
    </citation>
    <scope>NUCLEOTIDE SEQUENCE</scope>
    <source>
        <strain evidence="7">CBS 508.74</strain>
    </source>
</reference>
<dbReference type="InterPro" id="IPR002938">
    <property type="entry name" value="FAD-bd"/>
</dbReference>
<dbReference type="PANTHER" id="PTHR47178">
    <property type="entry name" value="MONOOXYGENASE, FAD-BINDING"/>
    <property type="match status" value="1"/>
</dbReference>
<keyword evidence="3" id="KW-0274">FAD</keyword>
<evidence type="ECO:0000313" key="7">
    <source>
        <dbReference type="EMBL" id="KAK4115988.1"/>
    </source>
</evidence>
<name>A0AAN6YWD8_9PEZI</name>
<feature type="domain" description="FAD-binding" evidence="6">
    <location>
        <begin position="341"/>
        <end position="401"/>
    </location>
</feature>
<dbReference type="GeneID" id="89935079"/>
<dbReference type="GO" id="GO:0004497">
    <property type="term" value="F:monooxygenase activity"/>
    <property type="evidence" value="ECO:0007669"/>
    <property type="project" value="UniProtKB-KW"/>
</dbReference>